<organism evidence="1 2">
    <name type="scientific">Paragonimus skrjabini miyazakii</name>
    <dbReference type="NCBI Taxonomy" id="59628"/>
    <lineage>
        <taxon>Eukaryota</taxon>
        <taxon>Metazoa</taxon>
        <taxon>Spiralia</taxon>
        <taxon>Lophotrochozoa</taxon>
        <taxon>Platyhelminthes</taxon>
        <taxon>Trematoda</taxon>
        <taxon>Digenea</taxon>
        <taxon>Plagiorchiida</taxon>
        <taxon>Troglotremata</taxon>
        <taxon>Troglotrematidae</taxon>
        <taxon>Paragonimus</taxon>
    </lineage>
</organism>
<reference evidence="1" key="1">
    <citation type="submission" date="2019-07" db="EMBL/GenBank/DDBJ databases">
        <title>Annotation for the trematode Paragonimus miyazaki's.</title>
        <authorList>
            <person name="Choi Y.-J."/>
        </authorList>
    </citation>
    <scope>NUCLEOTIDE SEQUENCE</scope>
    <source>
        <strain evidence="1">Japan</strain>
    </source>
</reference>
<keyword evidence="2" id="KW-1185">Reference proteome</keyword>
<dbReference type="Proteomes" id="UP000822476">
    <property type="component" value="Unassembled WGS sequence"/>
</dbReference>
<comment type="caution">
    <text evidence="1">The sequence shown here is derived from an EMBL/GenBank/DDBJ whole genome shotgun (WGS) entry which is preliminary data.</text>
</comment>
<gene>
    <name evidence="1" type="ORF">EG68_05154</name>
</gene>
<accession>A0A8S9YRZ4</accession>
<proteinExistence type="predicted"/>
<protein>
    <submittedName>
        <fullName evidence="1">Uncharacterized protein</fullName>
    </submittedName>
</protein>
<dbReference type="EMBL" id="JTDE01002178">
    <property type="protein sequence ID" value="KAF7257739.1"/>
    <property type="molecule type" value="Genomic_DNA"/>
</dbReference>
<evidence type="ECO:0000313" key="2">
    <source>
        <dbReference type="Proteomes" id="UP000822476"/>
    </source>
</evidence>
<sequence>MSITVRFLVPDVCQASCSEGGSGMEDGTNQVVAQIQIESKQRRFALATYTVTQQPYIKLKTNHKCTSLTALQVLFFL</sequence>
<evidence type="ECO:0000313" key="1">
    <source>
        <dbReference type="EMBL" id="KAF7257739.1"/>
    </source>
</evidence>
<name>A0A8S9YRZ4_9TREM</name>
<dbReference type="AlphaFoldDB" id="A0A8S9YRZ4"/>